<evidence type="ECO:0000259" key="4">
    <source>
        <dbReference type="SMART" id="SM00481"/>
    </source>
</evidence>
<dbReference type="Gene3D" id="1.10.150.20">
    <property type="entry name" value="5' to 3' exonuclease, C-terminal subdomain"/>
    <property type="match status" value="1"/>
</dbReference>
<accession>A0A285I8A9</accession>
<proteinExistence type="predicted"/>
<dbReference type="InterPro" id="IPR022311">
    <property type="entry name" value="PolX-like"/>
</dbReference>
<dbReference type="SMART" id="SM00481">
    <property type="entry name" value="POLIIIAc"/>
    <property type="match status" value="1"/>
</dbReference>
<dbReference type="InterPro" id="IPR003141">
    <property type="entry name" value="Pol/His_phosphatase_N"/>
</dbReference>
<evidence type="ECO:0000259" key="5">
    <source>
        <dbReference type="SMART" id="SM00483"/>
    </source>
</evidence>
<sequence>MNNLIVSSIFDDIMNLLKIKGANSYKIRAYERASKLIRDLEVDVAQLIKEGRLTEISGIGESLAENIKEIVETGSCEDYNLLINEYPATLISLLKVSGVGASKVRQFYNELGIKDLNDLKKKAEVGVLSQLSGIGPKTENKILESIDKLLSEKDKFNLGEATHLANQLKDYIEAFKEVDNVKVTGAIRRKEEVIDQIDLVIATDNFNKTVERLEKISIISNIDKLAHQTLVVDTKLGIKIKISVTDNRSFWEEVFWSTASKEYSQRLQEIIDDKGKDTSIDDFKDEQEMFKSLNLPYIIPELRDDLESIDRAQNYKLPNSIELKDIKGDLHMHSRWSDGRYTIKEMARACQQKGYKYMAICDHTQSLTVANGLSPDRLKSQWEEIDKLNESLDITILKGAEVDILAEGLDYSDDILAQLDIVIASIHSGFNNSSEKMMERIIRALEHPHVHILAHPTGRIVLGRGAYNIDFERFIHKAIETNTILEINASPKRLDLNHQQVKLAHQLGAKFIINTDAHKTKDLDNMGIGVSVARKGWLEKDDVINTLELSEFKKLLAK</sequence>
<evidence type="ECO:0000256" key="2">
    <source>
        <dbReference type="ARBA" id="ARBA00022705"/>
    </source>
</evidence>
<dbReference type="FunFam" id="3.20.20.140:FF:000047">
    <property type="entry name" value="PHP domain-containing protein"/>
    <property type="match status" value="1"/>
</dbReference>
<dbReference type="InterPro" id="IPR004013">
    <property type="entry name" value="PHP_dom"/>
</dbReference>
<dbReference type="InterPro" id="IPR047967">
    <property type="entry name" value="PolX_PHP"/>
</dbReference>
<dbReference type="PANTHER" id="PTHR36928:SF1">
    <property type="entry name" value="PHOSPHATASE YCDX-RELATED"/>
    <property type="match status" value="1"/>
</dbReference>
<dbReference type="OrthoDB" id="9808747at2"/>
<dbReference type="Pfam" id="PF02811">
    <property type="entry name" value="PHP"/>
    <property type="match status" value="1"/>
</dbReference>
<organism evidence="6 7">
    <name type="scientific">Orenia metallireducens</name>
    <dbReference type="NCBI Taxonomy" id="1413210"/>
    <lineage>
        <taxon>Bacteria</taxon>
        <taxon>Bacillati</taxon>
        <taxon>Bacillota</taxon>
        <taxon>Clostridia</taxon>
        <taxon>Halanaerobiales</taxon>
        <taxon>Halobacteroidaceae</taxon>
        <taxon>Orenia</taxon>
    </lineage>
</organism>
<protein>
    <submittedName>
        <fullName evidence="6">DNA polymerase (Family 10)</fullName>
    </submittedName>
</protein>
<dbReference type="SUPFAM" id="SSF89550">
    <property type="entry name" value="PHP domain-like"/>
    <property type="match status" value="1"/>
</dbReference>
<feature type="domain" description="Helix-hairpin-helix DNA-binding motif class 1" evidence="3">
    <location>
        <begin position="91"/>
        <end position="110"/>
    </location>
</feature>
<dbReference type="Pfam" id="PF14716">
    <property type="entry name" value="HHH_8"/>
    <property type="match status" value="1"/>
</dbReference>
<dbReference type="SUPFAM" id="SSF47802">
    <property type="entry name" value="DNA polymerase beta, N-terminal domain-like"/>
    <property type="match status" value="1"/>
</dbReference>
<dbReference type="STRING" id="1413210.U472_04810"/>
<dbReference type="Gene3D" id="3.30.460.10">
    <property type="entry name" value="Beta Polymerase, domain 2"/>
    <property type="match status" value="1"/>
</dbReference>
<dbReference type="InterPro" id="IPR027421">
    <property type="entry name" value="DNA_pol_lamdba_lyase_dom_sf"/>
</dbReference>
<dbReference type="Pfam" id="PF14520">
    <property type="entry name" value="HHH_5"/>
    <property type="match status" value="1"/>
</dbReference>
<dbReference type="NCBIfam" id="NF006375">
    <property type="entry name" value="PRK08609.1"/>
    <property type="match status" value="1"/>
</dbReference>
<dbReference type="SMART" id="SM00483">
    <property type="entry name" value="POLXc"/>
    <property type="match status" value="1"/>
</dbReference>
<evidence type="ECO:0000259" key="3">
    <source>
        <dbReference type="SMART" id="SM00278"/>
    </source>
</evidence>
<dbReference type="InterPro" id="IPR002054">
    <property type="entry name" value="DNA-dir_DNA_pol_X"/>
</dbReference>
<evidence type="ECO:0000313" key="6">
    <source>
        <dbReference type="EMBL" id="SNY44225.1"/>
    </source>
</evidence>
<dbReference type="SUPFAM" id="SSF81301">
    <property type="entry name" value="Nucleotidyltransferase"/>
    <property type="match status" value="1"/>
</dbReference>
<dbReference type="InterPro" id="IPR016195">
    <property type="entry name" value="Pol/histidinol_Pase-like"/>
</dbReference>
<keyword evidence="7" id="KW-1185">Reference proteome</keyword>
<evidence type="ECO:0000256" key="1">
    <source>
        <dbReference type="ARBA" id="ARBA00022634"/>
    </source>
</evidence>
<dbReference type="InterPro" id="IPR050243">
    <property type="entry name" value="PHP_phosphatase"/>
</dbReference>
<dbReference type="GO" id="GO:0003677">
    <property type="term" value="F:DNA binding"/>
    <property type="evidence" value="ECO:0007669"/>
    <property type="project" value="InterPro"/>
</dbReference>
<dbReference type="GO" id="GO:0003887">
    <property type="term" value="F:DNA-directed DNA polymerase activity"/>
    <property type="evidence" value="ECO:0007669"/>
    <property type="project" value="InterPro"/>
</dbReference>
<dbReference type="SMART" id="SM00278">
    <property type="entry name" value="HhH1"/>
    <property type="match status" value="3"/>
</dbReference>
<gene>
    <name evidence="6" type="ORF">SAMN06265827_1346</name>
</gene>
<feature type="domain" description="Polymerase/histidinol phosphatase N-terminal" evidence="4">
    <location>
        <begin position="328"/>
        <end position="406"/>
    </location>
</feature>
<keyword evidence="2" id="KW-0235">DNA replication</keyword>
<dbReference type="RefSeq" id="WP_097019265.1">
    <property type="nucleotide sequence ID" value="NZ_OBDZ01000034.1"/>
</dbReference>
<dbReference type="InterPro" id="IPR010994">
    <property type="entry name" value="RuvA_2-like"/>
</dbReference>
<name>A0A285I8A9_9FIRM</name>
<dbReference type="PIRSF" id="PIRSF005047">
    <property type="entry name" value="UCP005047_YshC"/>
    <property type="match status" value="1"/>
</dbReference>
<feature type="domain" description="Helix-hairpin-helix DNA-binding motif class 1" evidence="3">
    <location>
        <begin position="51"/>
        <end position="70"/>
    </location>
</feature>
<dbReference type="EMBL" id="OBDZ01000034">
    <property type="protein sequence ID" value="SNY44225.1"/>
    <property type="molecule type" value="Genomic_DNA"/>
</dbReference>
<dbReference type="InterPro" id="IPR010996">
    <property type="entry name" value="HHH_MUS81"/>
</dbReference>
<dbReference type="AlphaFoldDB" id="A0A285I8A9"/>
<keyword evidence="1" id="KW-0237">DNA synthesis</keyword>
<dbReference type="PANTHER" id="PTHR36928">
    <property type="entry name" value="PHOSPHATASE YCDX-RELATED"/>
    <property type="match status" value="1"/>
</dbReference>
<reference evidence="7" key="1">
    <citation type="submission" date="2017-09" db="EMBL/GenBank/DDBJ databases">
        <authorList>
            <person name="Varghese N."/>
            <person name="Submissions S."/>
        </authorList>
    </citation>
    <scope>NUCLEOTIDE SEQUENCE [LARGE SCALE GENOMIC DNA]</scope>
    <source>
        <strain evidence="7">MSL47</strain>
    </source>
</reference>
<evidence type="ECO:0000313" key="7">
    <source>
        <dbReference type="Proteomes" id="UP000219573"/>
    </source>
</evidence>
<dbReference type="SUPFAM" id="SSF47781">
    <property type="entry name" value="RuvA domain 2-like"/>
    <property type="match status" value="1"/>
</dbReference>
<dbReference type="Gene3D" id="3.20.20.140">
    <property type="entry name" value="Metal-dependent hydrolases"/>
    <property type="match status" value="1"/>
</dbReference>
<dbReference type="GO" id="GO:0005829">
    <property type="term" value="C:cytosol"/>
    <property type="evidence" value="ECO:0007669"/>
    <property type="project" value="TreeGrafter"/>
</dbReference>
<dbReference type="InterPro" id="IPR003583">
    <property type="entry name" value="Hlx-hairpin-Hlx_DNA-bd_motif"/>
</dbReference>
<dbReference type="GO" id="GO:0006281">
    <property type="term" value="P:DNA repair"/>
    <property type="evidence" value="ECO:0007669"/>
    <property type="project" value="InterPro"/>
</dbReference>
<dbReference type="Gene3D" id="1.10.150.110">
    <property type="entry name" value="DNA polymerase beta, N-terminal domain-like"/>
    <property type="match status" value="1"/>
</dbReference>
<feature type="domain" description="DNA-directed DNA polymerase X" evidence="5">
    <location>
        <begin position="1"/>
        <end position="304"/>
    </location>
</feature>
<feature type="domain" description="Helix-hairpin-helix DNA-binding motif class 1" evidence="3">
    <location>
        <begin position="126"/>
        <end position="145"/>
    </location>
</feature>
<dbReference type="GO" id="GO:0008270">
    <property type="term" value="F:zinc ion binding"/>
    <property type="evidence" value="ECO:0007669"/>
    <property type="project" value="TreeGrafter"/>
</dbReference>
<dbReference type="InterPro" id="IPR043519">
    <property type="entry name" value="NT_sf"/>
</dbReference>
<dbReference type="CDD" id="cd07436">
    <property type="entry name" value="PHP_PolX"/>
    <property type="match status" value="1"/>
</dbReference>
<dbReference type="GO" id="GO:0042578">
    <property type="term" value="F:phosphoric ester hydrolase activity"/>
    <property type="evidence" value="ECO:0007669"/>
    <property type="project" value="TreeGrafter"/>
</dbReference>
<dbReference type="Proteomes" id="UP000219573">
    <property type="component" value="Unassembled WGS sequence"/>
</dbReference>